<dbReference type="EMBL" id="JBHSAF010000007">
    <property type="protein sequence ID" value="MFC3913439.1"/>
    <property type="molecule type" value="Genomic_DNA"/>
</dbReference>
<evidence type="ECO:0000256" key="1">
    <source>
        <dbReference type="SAM" id="Phobius"/>
    </source>
</evidence>
<dbReference type="Proteomes" id="UP001595692">
    <property type="component" value="Unassembled WGS sequence"/>
</dbReference>
<organism evidence="2 3">
    <name type="scientific">Pseudaeromonas sharmana</name>
    <dbReference type="NCBI Taxonomy" id="328412"/>
    <lineage>
        <taxon>Bacteria</taxon>
        <taxon>Pseudomonadati</taxon>
        <taxon>Pseudomonadota</taxon>
        <taxon>Gammaproteobacteria</taxon>
        <taxon>Aeromonadales</taxon>
        <taxon>Aeromonadaceae</taxon>
        <taxon>Pseudaeromonas</taxon>
    </lineage>
</organism>
<proteinExistence type="predicted"/>
<comment type="caution">
    <text evidence="2">The sequence shown here is derived from an EMBL/GenBank/DDBJ whole genome shotgun (WGS) entry which is preliminary data.</text>
</comment>
<evidence type="ECO:0008006" key="4">
    <source>
        <dbReference type="Google" id="ProtNLM"/>
    </source>
</evidence>
<dbReference type="RefSeq" id="WP_377151780.1">
    <property type="nucleotide sequence ID" value="NZ_JBHSAF010000007.1"/>
</dbReference>
<protein>
    <recommendedName>
        <fullName evidence="4">Transmembrane protein</fullName>
    </recommendedName>
</protein>
<keyword evidence="1" id="KW-0812">Transmembrane</keyword>
<feature type="transmembrane region" description="Helical" evidence="1">
    <location>
        <begin position="60"/>
        <end position="81"/>
    </location>
</feature>
<feature type="transmembrane region" description="Helical" evidence="1">
    <location>
        <begin position="30"/>
        <end position="48"/>
    </location>
</feature>
<keyword evidence="3" id="KW-1185">Reference proteome</keyword>
<evidence type="ECO:0000313" key="2">
    <source>
        <dbReference type="EMBL" id="MFC3913439.1"/>
    </source>
</evidence>
<reference evidence="3" key="1">
    <citation type="journal article" date="2019" name="Int. J. Syst. Evol. Microbiol.">
        <title>The Global Catalogue of Microorganisms (GCM) 10K type strain sequencing project: providing services to taxonomists for standard genome sequencing and annotation.</title>
        <authorList>
            <consortium name="The Broad Institute Genomics Platform"/>
            <consortium name="The Broad Institute Genome Sequencing Center for Infectious Disease"/>
            <person name="Wu L."/>
            <person name="Ma J."/>
        </authorList>
    </citation>
    <scope>NUCLEOTIDE SEQUENCE [LARGE SCALE GENOMIC DNA]</scope>
    <source>
        <strain evidence="3">CCUG 54939</strain>
    </source>
</reference>
<sequence length="84" mass="9650">MQKLLLYLILLNYWLLYLYAAHISLLPAGLAVLVSLLCIAYNLLLCRLTVRRARRQTDGYIVYPVLIGAVLFCSLMLYVFIIRG</sequence>
<keyword evidence="1" id="KW-0472">Membrane</keyword>
<evidence type="ECO:0000313" key="3">
    <source>
        <dbReference type="Proteomes" id="UP001595692"/>
    </source>
</evidence>
<gene>
    <name evidence="2" type="ORF">ACFOSS_08180</name>
</gene>
<name>A0ABV8CMW7_9GAMM</name>
<accession>A0ABV8CMW7</accession>
<keyword evidence="1" id="KW-1133">Transmembrane helix</keyword>